<dbReference type="Pfam" id="PF03140">
    <property type="entry name" value="DUF247"/>
    <property type="match status" value="1"/>
</dbReference>
<accession>A0A2P6P3S3</accession>
<dbReference type="AlphaFoldDB" id="A0A2P6P3S3"/>
<evidence type="ECO:0000313" key="3">
    <source>
        <dbReference type="Proteomes" id="UP000238479"/>
    </source>
</evidence>
<dbReference type="Gramene" id="PRQ16565">
    <property type="protein sequence ID" value="PRQ16565"/>
    <property type="gene ID" value="RchiOBHm_Chr7g0185611"/>
</dbReference>
<sequence length="100" mass="11740">MDFLGTKDIIGNRFSSENASQLFNKLCDNTTLNSCYYGELCTKVIEYNNVSWNRWLENLKRDYLSNPWKITSLVAAFTLLALTLLQTTYTIQQYYYSPRQ</sequence>
<proteinExistence type="predicted"/>
<keyword evidence="3" id="KW-1185">Reference proteome</keyword>
<comment type="caution">
    <text evidence="2">The sequence shown here is derived from an EMBL/GenBank/DDBJ whole genome shotgun (WGS) entry which is preliminary data.</text>
</comment>
<keyword evidence="1" id="KW-1133">Transmembrane helix</keyword>
<dbReference type="InterPro" id="IPR004158">
    <property type="entry name" value="DUF247_pln"/>
</dbReference>
<dbReference type="Proteomes" id="UP000238479">
    <property type="component" value="Chromosome 7"/>
</dbReference>
<dbReference type="STRING" id="74649.A0A2P6P3S3"/>
<organism evidence="2 3">
    <name type="scientific">Rosa chinensis</name>
    <name type="common">China rose</name>
    <dbReference type="NCBI Taxonomy" id="74649"/>
    <lineage>
        <taxon>Eukaryota</taxon>
        <taxon>Viridiplantae</taxon>
        <taxon>Streptophyta</taxon>
        <taxon>Embryophyta</taxon>
        <taxon>Tracheophyta</taxon>
        <taxon>Spermatophyta</taxon>
        <taxon>Magnoliopsida</taxon>
        <taxon>eudicotyledons</taxon>
        <taxon>Gunneridae</taxon>
        <taxon>Pentapetalae</taxon>
        <taxon>rosids</taxon>
        <taxon>fabids</taxon>
        <taxon>Rosales</taxon>
        <taxon>Rosaceae</taxon>
        <taxon>Rosoideae</taxon>
        <taxon>Rosoideae incertae sedis</taxon>
        <taxon>Rosa</taxon>
    </lineage>
</organism>
<protein>
    <submittedName>
        <fullName evidence="2">Uncharacterized protein</fullName>
    </submittedName>
</protein>
<dbReference type="PANTHER" id="PTHR31170:SF20">
    <property type="entry name" value="DUF247 DOMAIN PROTEIN"/>
    <property type="match status" value="1"/>
</dbReference>
<dbReference type="EMBL" id="PDCK01000045">
    <property type="protein sequence ID" value="PRQ16565.1"/>
    <property type="molecule type" value="Genomic_DNA"/>
</dbReference>
<gene>
    <name evidence="2" type="ORF">RchiOBHm_Chr7g0185611</name>
</gene>
<keyword evidence="1" id="KW-0812">Transmembrane</keyword>
<keyword evidence="1" id="KW-0472">Membrane</keyword>
<dbReference type="PANTHER" id="PTHR31170">
    <property type="entry name" value="BNAC04G53230D PROTEIN"/>
    <property type="match status" value="1"/>
</dbReference>
<feature type="transmembrane region" description="Helical" evidence="1">
    <location>
        <begin position="70"/>
        <end position="91"/>
    </location>
</feature>
<evidence type="ECO:0000313" key="2">
    <source>
        <dbReference type="EMBL" id="PRQ16565.1"/>
    </source>
</evidence>
<name>A0A2P6P3S3_ROSCH</name>
<reference evidence="2 3" key="1">
    <citation type="journal article" date="2018" name="Nat. Genet.">
        <title>The Rosa genome provides new insights in the design of modern roses.</title>
        <authorList>
            <person name="Bendahmane M."/>
        </authorList>
    </citation>
    <scope>NUCLEOTIDE SEQUENCE [LARGE SCALE GENOMIC DNA]</scope>
    <source>
        <strain evidence="3">cv. Old Blush</strain>
    </source>
</reference>
<evidence type="ECO:0000256" key="1">
    <source>
        <dbReference type="SAM" id="Phobius"/>
    </source>
</evidence>